<dbReference type="OrthoDB" id="10257049at2759"/>
<gene>
    <name evidence="2" type="ORF">OBBRIDRAFT_808570</name>
</gene>
<dbReference type="InterPro" id="IPR047122">
    <property type="entry name" value="Trans-enoyl_RdTase-like"/>
</dbReference>
<accession>A0A8E2DFN7</accession>
<reference evidence="2 3" key="1">
    <citation type="submission" date="2016-07" db="EMBL/GenBank/DDBJ databases">
        <title>Draft genome of the white-rot fungus Obba rivulosa 3A-2.</title>
        <authorList>
            <consortium name="DOE Joint Genome Institute"/>
            <person name="Miettinen O."/>
            <person name="Riley R."/>
            <person name="Acob R."/>
            <person name="Barry K."/>
            <person name="Cullen D."/>
            <person name="De Vries R."/>
            <person name="Hainaut M."/>
            <person name="Hatakka A."/>
            <person name="Henrissat B."/>
            <person name="Hilden K."/>
            <person name="Kuo R."/>
            <person name="Labutti K."/>
            <person name="Lipzen A."/>
            <person name="Makela M.R."/>
            <person name="Sandor L."/>
            <person name="Spatafora J.W."/>
            <person name="Grigoriev I.V."/>
            <person name="Hibbett D.S."/>
        </authorList>
    </citation>
    <scope>NUCLEOTIDE SEQUENCE [LARGE SCALE GENOMIC DNA]</scope>
    <source>
        <strain evidence="2 3">3A-2</strain>
    </source>
</reference>
<dbReference type="InterPro" id="IPR011032">
    <property type="entry name" value="GroES-like_sf"/>
</dbReference>
<dbReference type="PANTHER" id="PTHR45348:SF2">
    <property type="entry name" value="ZINC-TYPE ALCOHOL DEHYDROGENASE-LIKE PROTEIN C2E1P3.01"/>
    <property type="match status" value="1"/>
</dbReference>
<dbReference type="GO" id="GO:0016651">
    <property type="term" value="F:oxidoreductase activity, acting on NAD(P)H"/>
    <property type="evidence" value="ECO:0007669"/>
    <property type="project" value="InterPro"/>
</dbReference>
<dbReference type="PANTHER" id="PTHR45348">
    <property type="entry name" value="HYPOTHETICAL OXIDOREDUCTASE (EUROFUNG)"/>
    <property type="match status" value="1"/>
</dbReference>
<dbReference type="InterPro" id="IPR013154">
    <property type="entry name" value="ADH-like_N"/>
</dbReference>
<dbReference type="Gene3D" id="3.90.180.10">
    <property type="entry name" value="Medium-chain alcohol dehydrogenases, catalytic domain"/>
    <property type="match status" value="1"/>
</dbReference>
<sequence length="447" mass="49053">MHGVKSAMPSLSFCQPSLAFVIVPSCDPGHIVLHDNKAIPRDPKINLREYSAMVNFLPPTPIPPFYAQMAEQGVLARTHAREQHYLVPPQLITGRGDTTQQGKRVQVKEYPVPPVGDGDILVNTVAVAQNLTDWEFVDTVQNAGEILGCEWSGHIVASGKDIPSLKIGGHVAGFLQINLWTAAQALDHPTRLGLLEPAERVMRPEGGKVVLVLKLVPEAKVQGDIEIKYTLIYTSLGRAFDLRESHYGPISSKDRAYMAVFLRKVPALVKDDNIMLNWIRLGTRRFGTGCSICTRDKCPFVKGARRGSRYREPVQQPILDGRQLEDRQLLSEYDVVPRCVVDLKGPWPLYDAGKGTASAISGLAAGRTVSQKSVRDTLPPTAYDPDRSTRLHVVVVNAPHSLVIMGLLAPARSDLAKLATRSTSTINARVSNSAKSPRILECMMRAL</sequence>
<dbReference type="SUPFAM" id="SSF50129">
    <property type="entry name" value="GroES-like"/>
    <property type="match status" value="1"/>
</dbReference>
<evidence type="ECO:0000313" key="3">
    <source>
        <dbReference type="Proteomes" id="UP000250043"/>
    </source>
</evidence>
<dbReference type="EMBL" id="KV722744">
    <property type="protein sequence ID" value="OCH83994.1"/>
    <property type="molecule type" value="Genomic_DNA"/>
</dbReference>
<dbReference type="Proteomes" id="UP000250043">
    <property type="component" value="Unassembled WGS sequence"/>
</dbReference>
<feature type="domain" description="Alcohol dehydrogenase-like N-terminal" evidence="1">
    <location>
        <begin position="116"/>
        <end position="172"/>
    </location>
</feature>
<protein>
    <recommendedName>
        <fullName evidence="1">Alcohol dehydrogenase-like N-terminal domain-containing protein</fullName>
    </recommendedName>
</protein>
<evidence type="ECO:0000313" key="2">
    <source>
        <dbReference type="EMBL" id="OCH83994.1"/>
    </source>
</evidence>
<keyword evidence="3" id="KW-1185">Reference proteome</keyword>
<organism evidence="2 3">
    <name type="scientific">Obba rivulosa</name>
    <dbReference type="NCBI Taxonomy" id="1052685"/>
    <lineage>
        <taxon>Eukaryota</taxon>
        <taxon>Fungi</taxon>
        <taxon>Dikarya</taxon>
        <taxon>Basidiomycota</taxon>
        <taxon>Agaricomycotina</taxon>
        <taxon>Agaricomycetes</taxon>
        <taxon>Polyporales</taxon>
        <taxon>Gelatoporiaceae</taxon>
        <taxon>Obba</taxon>
    </lineage>
</organism>
<dbReference type="AlphaFoldDB" id="A0A8E2DFN7"/>
<name>A0A8E2DFN7_9APHY</name>
<dbReference type="Pfam" id="PF08240">
    <property type="entry name" value="ADH_N"/>
    <property type="match status" value="1"/>
</dbReference>
<evidence type="ECO:0000259" key="1">
    <source>
        <dbReference type="Pfam" id="PF08240"/>
    </source>
</evidence>
<proteinExistence type="predicted"/>